<dbReference type="PROSITE" id="PS51186">
    <property type="entry name" value="GNAT"/>
    <property type="match status" value="1"/>
</dbReference>
<evidence type="ECO:0000313" key="3">
    <source>
        <dbReference type="Proteomes" id="UP000763088"/>
    </source>
</evidence>
<comment type="caution">
    <text evidence="2">The sequence shown here is derived from an EMBL/GenBank/DDBJ whole genome shotgun (WGS) entry which is preliminary data.</text>
</comment>
<protein>
    <submittedName>
        <fullName evidence="2">GNAT family N-acetyltransferase</fullName>
    </submittedName>
</protein>
<proteinExistence type="predicted"/>
<dbReference type="Proteomes" id="UP000763088">
    <property type="component" value="Unassembled WGS sequence"/>
</dbReference>
<name>A0A928BTA8_XYLRU</name>
<evidence type="ECO:0000259" key="1">
    <source>
        <dbReference type="PROSITE" id="PS51186"/>
    </source>
</evidence>
<dbReference type="EMBL" id="SUYD01000010">
    <property type="protein sequence ID" value="MBE6266607.1"/>
    <property type="molecule type" value="Genomic_DNA"/>
</dbReference>
<dbReference type="CDD" id="cd04301">
    <property type="entry name" value="NAT_SF"/>
    <property type="match status" value="1"/>
</dbReference>
<reference evidence="2" key="1">
    <citation type="submission" date="2019-04" db="EMBL/GenBank/DDBJ databases">
        <title>Evolution of Biomass-Degrading Anaerobic Consortia Revealed by Metagenomics.</title>
        <authorList>
            <person name="Peng X."/>
        </authorList>
    </citation>
    <scope>NUCLEOTIDE SEQUENCE</scope>
    <source>
        <strain evidence="2">SIG141</strain>
    </source>
</reference>
<gene>
    <name evidence="2" type="ORF">E7102_09070</name>
</gene>
<dbReference type="InterPro" id="IPR016181">
    <property type="entry name" value="Acyl_CoA_acyltransferase"/>
</dbReference>
<dbReference type="GO" id="GO:0016747">
    <property type="term" value="F:acyltransferase activity, transferring groups other than amino-acyl groups"/>
    <property type="evidence" value="ECO:0007669"/>
    <property type="project" value="InterPro"/>
</dbReference>
<dbReference type="SUPFAM" id="SSF55729">
    <property type="entry name" value="Acyl-CoA N-acyltransferases (Nat)"/>
    <property type="match status" value="1"/>
</dbReference>
<evidence type="ECO:0000313" key="2">
    <source>
        <dbReference type="EMBL" id="MBE6266607.1"/>
    </source>
</evidence>
<feature type="domain" description="N-acetyltransferase" evidence="1">
    <location>
        <begin position="1"/>
        <end position="149"/>
    </location>
</feature>
<dbReference type="Gene3D" id="3.40.630.30">
    <property type="match status" value="1"/>
</dbReference>
<organism evidence="2 3">
    <name type="scientific">Xylanibacter ruminicola</name>
    <name type="common">Prevotella ruminicola</name>
    <dbReference type="NCBI Taxonomy" id="839"/>
    <lineage>
        <taxon>Bacteria</taxon>
        <taxon>Pseudomonadati</taxon>
        <taxon>Bacteroidota</taxon>
        <taxon>Bacteroidia</taxon>
        <taxon>Bacteroidales</taxon>
        <taxon>Prevotellaceae</taxon>
        <taxon>Xylanibacter</taxon>
    </lineage>
</organism>
<dbReference type="InterPro" id="IPR000182">
    <property type="entry name" value="GNAT_dom"/>
</dbReference>
<dbReference type="AlphaFoldDB" id="A0A928BTA8"/>
<accession>A0A928BTA8</accession>
<dbReference type="Pfam" id="PF00583">
    <property type="entry name" value="Acetyltransf_1"/>
    <property type="match status" value="1"/>
</dbReference>
<sequence>MIQKQITAANANDGQLRLLYETAFPKEEQIPWDDLVRLIDEMHLDFTAYYEGEEFIGFTIVYPRPSFNWYWYFAVKEELRGKGLGQKILNQLIERYKGQTCVMDMESPRQECDNKKQRLRRHAFYLRNGFRDTNVYRCWDDLEMTIMMMGPGTFSLQDWDEIVGELRKYWTWDKNKD</sequence>